<keyword evidence="4 15" id="KW-0349">Heme</keyword>
<evidence type="ECO:0000313" key="18">
    <source>
        <dbReference type="EMBL" id="MFD0962126.1"/>
    </source>
</evidence>
<evidence type="ECO:0000256" key="12">
    <source>
        <dbReference type="ARBA" id="ARBA00023027"/>
    </source>
</evidence>
<keyword evidence="9 15" id="KW-0521">NADP</keyword>
<feature type="active site" description="Charge relay system" evidence="15">
    <location>
        <position position="138"/>
    </location>
</feature>
<keyword evidence="5 15" id="KW-0561">Oxygen transport</keyword>
<evidence type="ECO:0000256" key="8">
    <source>
        <dbReference type="ARBA" id="ARBA00022827"/>
    </source>
</evidence>
<feature type="active site" description="Charge relay system" evidence="15">
    <location>
        <position position="96"/>
    </location>
</feature>
<dbReference type="InterPro" id="IPR001433">
    <property type="entry name" value="OxRdtase_FAD/NAD-bd"/>
</dbReference>
<keyword evidence="8 15" id="KW-0274">FAD</keyword>
<dbReference type="InterPro" id="IPR008333">
    <property type="entry name" value="Cbr1-like_FAD-bd_dom"/>
</dbReference>
<dbReference type="Gene3D" id="1.10.490.10">
    <property type="entry name" value="Globins"/>
    <property type="match status" value="1"/>
</dbReference>
<dbReference type="RefSeq" id="WP_377568355.1">
    <property type="nucleotide sequence ID" value="NZ_JBHTJZ010000071.1"/>
</dbReference>
<comment type="catalytic activity">
    <reaction evidence="13 15">
        <text>2 nitric oxide + NADH + 2 O2 = 2 nitrate + NAD(+) + H(+)</text>
        <dbReference type="Rhea" id="RHEA:19469"/>
        <dbReference type="ChEBI" id="CHEBI:15378"/>
        <dbReference type="ChEBI" id="CHEBI:15379"/>
        <dbReference type="ChEBI" id="CHEBI:16480"/>
        <dbReference type="ChEBI" id="CHEBI:17632"/>
        <dbReference type="ChEBI" id="CHEBI:57540"/>
        <dbReference type="ChEBI" id="CHEBI:57945"/>
        <dbReference type="EC" id="1.14.12.17"/>
    </reaction>
</comment>
<keyword evidence="11 15" id="KW-0408">Iron</keyword>
<feature type="binding site" description="proximal binding residue" evidence="15">
    <location>
        <position position="86"/>
    </location>
    <ligand>
        <name>heme b</name>
        <dbReference type="ChEBI" id="CHEBI:60344"/>
    </ligand>
    <ligandPart>
        <name>Fe</name>
        <dbReference type="ChEBI" id="CHEBI:18248"/>
    </ligandPart>
</feature>
<evidence type="ECO:0000256" key="9">
    <source>
        <dbReference type="ARBA" id="ARBA00022857"/>
    </source>
</evidence>
<keyword evidence="15" id="KW-0216">Detoxification</keyword>
<dbReference type="InterPro" id="IPR039261">
    <property type="entry name" value="FNR_nucleotide-bd"/>
</dbReference>
<dbReference type="Gene3D" id="3.40.50.80">
    <property type="entry name" value="Nucleotide-binding domain of ferredoxin-NADP reductase (FNR) module"/>
    <property type="match status" value="1"/>
</dbReference>
<feature type="binding site" evidence="15">
    <location>
        <begin position="280"/>
        <end position="285"/>
    </location>
    <ligand>
        <name>NADP(+)</name>
        <dbReference type="ChEBI" id="CHEBI:58349"/>
    </ligand>
</feature>
<comment type="cofactor">
    <cofactor evidence="15">
        <name>FAD</name>
        <dbReference type="ChEBI" id="CHEBI:57692"/>
    </cofactor>
    <text evidence="15">Binds 1 FAD per subunit.</text>
</comment>
<dbReference type="Pfam" id="PF00042">
    <property type="entry name" value="Globin"/>
    <property type="match status" value="1"/>
</dbReference>
<evidence type="ECO:0000259" key="17">
    <source>
        <dbReference type="PROSITE" id="PS51384"/>
    </source>
</evidence>
<dbReference type="Proteomes" id="UP001596989">
    <property type="component" value="Unassembled WGS sequence"/>
</dbReference>
<feature type="binding site" evidence="15">
    <location>
        <begin position="207"/>
        <end position="210"/>
    </location>
    <ligand>
        <name>FAD</name>
        <dbReference type="ChEBI" id="CHEBI:57692"/>
    </ligand>
</feature>
<feature type="site" description="Involved in heme-bound ligand stabilization and O-O bond activation" evidence="15">
    <location>
        <position position="30"/>
    </location>
</feature>
<keyword evidence="10 15" id="KW-0560">Oxidoreductase</keyword>
<reference evidence="19" key="1">
    <citation type="journal article" date="2019" name="Int. J. Syst. Evol. Microbiol.">
        <title>The Global Catalogue of Microorganisms (GCM) 10K type strain sequencing project: providing services to taxonomists for standard genome sequencing and annotation.</title>
        <authorList>
            <consortium name="The Broad Institute Genomics Platform"/>
            <consortium name="The Broad Institute Genome Sequencing Center for Infectious Disease"/>
            <person name="Wu L."/>
            <person name="Ma J."/>
        </authorList>
    </citation>
    <scope>NUCLEOTIDE SEQUENCE [LARGE SCALE GENOMIC DNA]</scope>
    <source>
        <strain evidence="19">CCUG 59129</strain>
    </source>
</reference>
<evidence type="ECO:0000256" key="7">
    <source>
        <dbReference type="ARBA" id="ARBA00022723"/>
    </source>
</evidence>
<feature type="site" description="Influences the redox potential of the prosthetic heme and FAD groups" evidence="15">
    <location>
        <position position="85"/>
    </location>
</feature>
<evidence type="ECO:0000313" key="19">
    <source>
        <dbReference type="Proteomes" id="UP001596989"/>
    </source>
</evidence>
<dbReference type="InterPro" id="IPR001709">
    <property type="entry name" value="Flavoprot_Pyr_Nucl_cyt_Rdtase"/>
</dbReference>
<accession>A0ABW3HX99</accession>
<dbReference type="InterPro" id="IPR023950">
    <property type="entry name" value="Hmp"/>
</dbReference>
<dbReference type="EMBL" id="JBHTJZ010000071">
    <property type="protein sequence ID" value="MFD0962126.1"/>
    <property type="molecule type" value="Genomic_DNA"/>
</dbReference>
<dbReference type="InterPro" id="IPR017938">
    <property type="entry name" value="Riboflavin_synthase-like_b-brl"/>
</dbReference>
<evidence type="ECO:0000256" key="1">
    <source>
        <dbReference type="ARBA" id="ARBA00006401"/>
    </source>
</evidence>
<feature type="binding site" evidence="15">
    <location>
        <position position="191"/>
    </location>
    <ligand>
        <name>FAD</name>
        <dbReference type="ChEBI" id="CHEBI:57692"/>
    </ligand>
</feature>
<keyword evidence="19" id="KW-1185">Reference proteome</keyword>
<evidence type="ECO:0000256" key="11">
    <source>
        <dbReference type="ARBA" id="ARBA00023004"/>
    </source>
</evidence>
<comment type="catalytic activity">
    <reaction evidence="14 15">
        <text>2 nitric oxide + NADPH + 2 O2 = 2 nitrate + NADP(+) + H(+)</text>
        <dbReference type="Rhea" id="RHEA:19465"/>
        <dbReference type="ChEBI" id="CHEBI:15378"/>
        <dbReference type="ChEBI" id="CHEBI:15379"/>
        <dbReference type="ChEBI" id="CHEBI:16480"/>
        <dbReference type="ChEBI" id="CHEBI:17632"/>
        <dbReference type="ChEBI" id="CHEBI:57783"/>
        <dbReference type="ChEBI" id="CHEBI:58349"/>
        <dbReference type="EC" id="1.14.12.17"/>
    </reaction>
</comment>
<evidence type="ECO:0000256" key="10">
    <source>
        <dbReference type="ARBA" id="ARBA00023002"/>
    </source>
</evidence>
<name>A0ABW3HX99_9BACL</name>
<dbReference type="SUPFAM" id="SSF46458">
    <property type="entry name" value="Globin-like"/>
    <property type="match status" value="1"/>
</dbReference>
<feature type="site" description="Influences the redox potential of the prosthetic heme and FAD groups" evidence="15">
    <location>
        <position position="401"/>
    </location>
</feature>
<sequence length="418" mass="46168">MPLSPQTIATIKSTVPVLKVRGTEITKCFYNRMFARHPELLNIFNHSHQKQGRQQGALANAVYAAAANIDNLETILPAVMQIAHKHRSLGVKPEHYPIVGRHLLEAIQEVLGDAASDEVLQAWGEAYGVIADAFIGVENALYEEVASGQGGWEGFRPFIVERKVMESDVIASFYLVPQDGGELAAFRPGQYISVKMDIPGLEHTHIRQYSLSTAPGKPYYRISVKREEESEHRPAGIVSGYLHEKVREGDIVHLSAPAGEFVLEPAAAERKDPVVLISGGVGQTPLISMLHTLAAEQPQRPVIYIHAAQNGEVHALRDEVLELASRHEPLSCYFCYERPTDQDRSAGLYNKEGYIELAWLKDILPASTASSYYFCGPVPFMEVVYEHLKELGVEDAAIHYEFFGPSGTLSRPTAASRG</sequence>
<feature type="domain" description="FAD-binding FR-type" evidence="17">
    <location>
        <begin position="153"/>
        <end position="264"/>
    </location>
</feature>
<keyword evidence="12 15" id="KW-0520">NAD</keyword>
<dbReference type="SUPFAM" id="SSF52343">
    <property type="entry name" value="Ferredoxin reductase-like, C-terminal NADP-linked domain"/>
    <property type="match status" value="1"/>
</dbReference>
<dbReference type="InterPro" id="IPR000971">
    <property type="entry name" value="Globin"/>
</dbReference>
<gene>
    <name evidence="18" type="primary">hmpA</name>
    <name evidence="15" type="synonym">hmp</name>
    <name evidence="18" type="ORF">ACFQ2I_22550</name>
</gene>
<evidence type="ECO:0000256" key="3">
    <source>
        <dbReference type="ARBA" id="ARBA00022448"/>
    </source>
</evidence>
<comment type="cofactor">
    <cofactor evidence="15">
        <name>heme b</name>
        <dbReference type="ChEBI" id="CHEBI:60344"/>
    </cofactor>
    <text evidence="15">Binds 1 heme b (iron(II)-protoporphyrin IX) group per subunit.</text>
</comment>
<keyword evidence="7 15" id="KW-0479">Metal-binding</keyword>
<feature type="domain" description="Globin" evidence="16">
    <location>
        <begin position="2"/>
        <end position="139"/>
    </location>
</feature>
<evidence type="ECO:0000256" key="4">
    <source>
        <dbReference type="ARBA" id="ARBA00022617"/>
    </source>
</evidence>
<dbReference type="SUPFAM" id="SSF63380">
    <property type="entry name" value="Riboflavin synthase domain-like"/>
    <property type="match status" value="1"/>
</dbReference>
<evidence type="ECO:0000256" key="14">
    <source>
        <dbReference type="ARBA" id="ARBA00049433"/>
    </source>
</evidence>
<dbReference type="InterPro" id="IPR009050">
    <property type="entry name" value="Globin-like_sf"/>
</dbReference>
<keyword evidence="6 15" id="KW-0285">Flavoprotein</keyword>
<evidence type="ECO:0000256" key="13">
    <source>
        <dbReference type="ARBA" id="ARBA00048649"/>
    </source>
</evidence>
<evidence type="ECO:0000256" key="15">
    <source>
        <dbReference type="HAMAP-Rule" id="MF_01252"/>
    </source>
</evidence>
<keyword evidence="3 15" id="KW-0813">Transport</keyword>
<comment type="similarity">
    <text evidence="1 15">In the C-terminal section; belongs to the flavoprotein pyridine nucleotide cytochrome reductase family.</text>
</comment>
<dbReference type="PANTHER" id="PTHR43396:SF3">
    <property type="entry name" value="FLAVOHEMOPROTEIN"/>
    <property type="match status" value="1"/>
</dbReference>
<dbReference type="CDD" id="cd06184">
    <property type="entry name" value="flavohem_like_fad_nad_binding"/>
    <property type="match status" value="1"/>
</dbReference>
<comment type="similarity">
    <text evidence="2 15">Belongs to the globin family. Two-domain flavohemoproteins subfamily.</text>
</comment>
<protein>
    <recommendedName>
        <fullName evidence="15">Flavohemoprotein</fullName>
    </recommendedName>
    <alternativeName>
        <fullName evidence="15">Flavohemoglobin</fullName>
    </alternativeName>
    <alternativeName>
        <fullName evidence="15">Hemoglobin-like protein</fullName>
    </alternativeName>
    <alternativeName>
        <fullName evidence="15">Nitric oxide dioxygenase</fullName>
        <shortName evidence="15">NO oxygenase</shortName>
        <shortName evidence="15">NOD</shortName>
        <ecNumber evidence="15">1.14.12.17</ecNumber>
    </alternativeName>
</protein>
<dbReference type="NCBIfam" id="NF009805">
    <property type="entry name" value="PRK13289.1"/>
    <property type="match status" value="1"/>
</dbReference>
<dbReference type="InterPro" id="IPR017927">
    <property type="entry name" value="FAD-bd_FR_type"/>
</dbReference>
<dbReference type="InterPro" id="IPR012292">
    <property type="entry name" value="Globin/Proto"/>
</dbReference>
<dbReference type="HAMAP" id="MF_01252">
    <property type="entry name" value="Hmp"/>
    <property type="match status" value="1"/>
</dbReference>
<dbReference type="Gene3D" id="2.40.30.10">
    <property type="entry name" value="Translation factors"/>
    <property type="match status" value="1"/>
</dbReference>
<dbReference type="Pfam" id="PF00970">
    <property type="entry name" value="FAD_binding_6"/>
    <property type="match status" value="1"/>
</dbReference>
<dbReference type="CDD" id="cd14777">
    <property type="entry name" value="Yhb1-globin-like"/>
    <property type="match status" value="1"/>
</dbReference>
<dbReference type="Pfam" id="PF00175">
    <property type="entry name" value="NAD_binding_1"/>
    <property type="match status" value="1"/>
</dbReference>
<evidence type="ECO:0000256" key="6">
    <source>
        <dbReference type="ARBA" id="ARBA00022630"/>
    </source>
</evidence>
<feature type="region of interest" description="Reductase" evidence="15">
    <location>
        <begin position="150"/>
        <end position="418"/>
    </location>
</feature>
<dbReference type="PRINTS" id="PR00371">
    <property type="entry name" value="FPNCR"/>
</dbReference>
<dbReference type="PANTHER" id="PTHR43396">
    <property type="entry name" value="FLAVOHEMOPROTEIN"/>
    <property type="match status" value="1"/>
</dbReference>
<dbReference type="EC" id="1.14.12.17" evidence="15"/>
<comment type="caution">
    <text evidence="18">The sequence shown here is derived from an EMBL/GenBank/DDBJ whole genome shotgun (WGS) entry which is preliminary data.</text>
</comment>
<proteinExistence type="inferred from homology"/>
<organism evidence="18 19">
    <name type="scientific">Paenibacillus chungangensis</name>
    <dbReference type="NCBI Taxonomy" id="696535"/>
    <lineage>
        <taxon>Bacteria</taxon>
        <taxon>Bacillati</taxon>
        <taxon>Bacillota</taxon>
        <taxon>Bacilli</taxon>
        <taxon>Bacillales</taxon>
        <taxon>Paenibacillaceae</taxon>
        <taxon>Paenibacillus</taxon>
    </lineage>
</organism>
<feature type="binding site" evidence="15">
    <location>
        <begin position="402"/>
        <end position="405"/>
    </location>
    <ligand>
        <name>FAD</name>
        <dbReference type="ChEBI" id="CHEBI:57692"/>
    </ligand>
</feature>
<dbReference type="PROSITE" id="PS01033">
    <property type="entry name" value="GLOBIN"/>
    <property type="match status" value="1"/>
</dbReference>
<comment type="domain">
    <text evidence="15">Consists of two distinct domains; an N-terminal heme-containing oxygen-binding domain and a C-terminal reductase domain with binding sites for FAD and NAD(P)H.</text>
</comment>
<evidence type="ECO:0000256" key="5">
    <source>
        <dbReference type="ARBA" id="ARBA00022621"/>
    </source>
</evidence>
<evidence type="ECO:0000256" key="2">
    <source>
        <dbReference type="ARBA" id="ARBA00008414"/>
    </source>
</evidence>
<dbReference type="GO" id="GO:0008941">
    <property type="term" value="F:nitric oxide dioxygenase NAD(P)H activity"/>
    <property type="evidence" value="ECO:0007669"/>
    <property type="project" value="UniProtKB-EC"/>
</dbReference>
<comment type="function">
    <text evidence="15">Is involved in NO detoxification in an aerobic process, termed nitric oxide dioxygenase (NOD) reaction that utilizes O(2) and NAD(P)H to convert NO to nitrate, which protects the bacterium from various noxious nitrogen compounds. Therefore, plays a central role in the inducible response to nitrosative stress.</text>
</comment>
<evidence type="ECO:0000259" key="16">
    <source>
        <dbReference type="PROSITE" id="PS01033"/>
    </source>
</evidence>
<dbReference type="PROSITE" id="PS51384">
    <property type="entry name" value="FAD_FR"/>
    <property type="match status" value="1"/>
</dbReference>